<dbReference type="PIRSF" id="PIRSF036461">
    <property type="entry name" value="Chmtx_methlestr"/>
    <property type="match status" value="1"/>
</dbReference>
<dbReference type="EC" id="3.1.1.61" evidence="2"/>
<evidence type="ECO:0000256" key="2">
    <source>
        <dbReference type="ARBA" id="ARBA00039140"/>
    </source>
</evidence>
<name>A0A3L7JBY1_9HYPH</name>
<dbReference type="AlphaFoldDB" id="A0A3L7JBY1"/>
<dbReference type="EMBL" id="RCWN01000001">
    <property type="protein sequence ID" value="RLQ87929.1"/>
    <property type="molecule type" value="Genomic_DNA"/>
</dbReference>
<dbReference type="GO" id="GO:0006935">
    <property type="term" value="P:chemotaxis"/>
    <property type="evidence" value="ECO:0007669"/>
    <property type="project" value="UniProtKB-UniRule"/>
</dbReference>
<dbReference type="GO" id="GO:0000156">
    <property type="term" value="F:phosphorelay response regulator activity"/>
    <property type="evidence" value="ECO:0007669"/>
    <property type="project" value="InterPro"/>
</dbReference>
<evidence type="ECO:0000313" key="7">
    <source>
        <dbReference type="Proteomes" id="UP000281094"/>
    </source>
</evidence>
<protein>
    <recommendedName>
        <fullName evidence="2">protein-glutamate methylesterase</fullName>
        <ecNumber evidence="2">3.1.1.61</ecNumber>
    </recommendedName>
</protein>
<feature type="active site" evidence="4">
    <location>
        <position position="39"/>
    </location>
</feature>
<dbReference type="PANTHER" id="PTHR42872">
    <property type="entry name" value="PROTEIN-GLUTAMATE METHYLESTERASE/PROTEIN-GLUTAMINE GLUTAMINASE"/>
    <property type="match status" value="1"/>
</dbReference>
<sequence>MPKRNIIGIGGSAGALQAVCEFLSGFRPECDSVVLLVIHRTAESSRLLDILQRCTPLQVREPVDDEALAPGHIYIAPADQHLLLGDDHLHLRRGPRENNFRPSIDPLFRSLAVFAGARANGVILSGYLDDGSAGLRAIASAGGSTFVQDPRDSLTPDMPRAAISAIGEPDMIADAKGLGDHLSKIVAEEAPESKEVPENVKLELLISGLERASMKTEEKLGELSPYNCPDCNGVLWQIEDGPILRFRCHTGHAYTHAALSQRQDEMLEKTLYDSLRAHREKAQLLRQLSEREPDKSDRWLKRASEYEEDAELLEDVILRQNTPA</sequence>
<dbReference type="InterPro" id="IPR035909">
    <property type="entry name" value="CheB_C"/>
</dbReference>
<organism evidence="6 7">
    <name type="scientific">Notoacmeibacter ruber</name>
    <dbReference type="NCBI Taxonomy" id="2670375"/>
    <lineage>
        <taxon>Bacteria</taxon>
        <taxon>Pseudomonadati</taxon>
        <taxon>Pseudomonadota</taxon>
        <taxon>Alphaproteobacteria</taxon>
        <taxon>Hyphomicrobiales</taxon>
        <taxon>Notoacmeibacteraceae</taxon>
        <taxon>Notoacmeibacter</taxon>
    </lineage>
</organism>
<dbReference type="GO" id="GO:0008984">
    <property type="term" value="F:protein-glutamate methylesterase activity"/>
    <property type="evidence" value="ECO:0007669"/>
    <property type="project" value="UniProtKB-EC"/>
</dbReference>
<dbReference type="Pfam" id="PF01339">
    <property type="entry name" value="CheB_methylest"/>
    <property type="match status" value="1"/>
</dbReference>
<dbReference type="InterPro" id="IPR011247">
    <property type="entry name" value="Chemotax_prot-Glu_Me-esterase"/>
</dbReference>
<feature type="domain" description="CheB-type methylesterase" evidence="5">
    <location>
        <begin position="1"/>
        <end position="163"/>
    </location>
</feature>
<dbReference type="Gene3D" id="3.40.50.180">
    <property type="entry name" value="Methylesterase CheB, C-terminal domain"/>
    <property type="match status" value="1"/>
</dbReference>
<dbReference type="CDD" id="cd16433">
    <property type="entry name" value="CheB"/>
    <property type="match status" value="1"/>
</dbReference>
<dbReference type="PANTHER" id="PTHR42872:SF6">
    <property type="entry name" value="PROTEIN-GLUTAMATE METHYLESTERASE_PROTEIN-GLUTAMINE GLUTAMINASE"/>
    <property type="match status" value="1"/>
</dbReference>
<gene>
    <name evidence="6" type="ORF">D8780_06620</name>
</gene>
<evidence type="ECO:0000313" key="6">
    <source>
        <dbReference type="EMBL" id="RLQ87929.1"/>
    </source>
</evidence>
<evidence type="ECO:0000256" key="1">
    <source>
        <dbReference type="ARBA" id="ARBA00022801"/>
    </source>
</evidence>
<dbReference type="PROSITE" id="PS50122">
    <property type="entry name" value="CHEB"/>
    <property type="match status" value="1"/>
</dbReference>
<dbReference type="SUPFAM" id="SSF52738">
    <property type="entry name" value="Methylesterase CheB, C-terminal domain"/>
    <property type="match status" value="1"/>
</dbReference>
<dbReference type="RefSeq" id="WP_121644892.1">
    <property type="nucleotide sequence ID" value="NZ_RCWN01000001.1"/>
</dbReference>
<evidence type="ECO:0000259" key="5">
    <source>
        <dbReference type="PROSITE" id="PS50122"/>
    </source>
</evidence>
<feature type="active site" evidence="4">
    <location>
        <position position="12"/>
    </location>
</feature>
<dbReference type="Proteomes" id="UP000281094">
    <property type="component" value="Unassembled WGS sequence"/>
</dbReference>
<evidence type="ECO:0000256" key="4">
    <source>
        <dbReference type="PROSITE-ProRule" id="PRU00050"/>
    </source>
</evidence>
<comment type="caution">
    <text evidence="6">The sequence shown here is derived from an EMBL/GenBank/DDBJ whole genome shotgun (WGS) entry which is preliminary data.</text>
</comment>
<reference evidence="6 7" key="1">
    <citation type="submission" date="2018-10" db="EMBL/GenBank/DDBJ databases">
        <title>Notoacmeibacter sp. M2BS9Y-3-1, whole genome shotgun sequence.</title>
        <authorList>
            <person name="Tuo L."/>
        </authorList>
    </citation>
    <scope>NUCLEOTIDE SEQUENCE [LARGE SCALE GENOMIC DNA]</scope>
    <source>
        <strain evidence="6 7">M2BS9Y-3-1</strain>
    </source>
</reference>
<keyword evidence="4" id="KW-0145">Chemotaxis</keyword>
<dbReference type="InterPro" id="IPR000673">
    <property type="entry name" value="Sig_transdc_resp-reg_Me-estase"/>
</dbReference>
<feature type="active site" evidence="4">
    <location>
        <position position="130"/>
    </location>
</feature>
<proteinExistence type="predicted"/>
<keyword evidence="1 4" id="KW-0378">Hydrolase</keyword>
<evidence type="ECO:0000256" key="3">
    <source>
        <dbReference type="ARBA" id="ARBA00048267"/>
    </source>
</evidence>
<keyword evidence="7" id="KW-1185">Reference proteome</keyword>
<comment type="catalytic activity">
    <reaction evidence="3">
        <text>[protein]-L-glutamate 5-O-methyl ester + H2O = L-glutamyl-[protein] + methanol + H(+)</text>
        <dbReference type="Rhea" id="RHEA:23236"/>
        <dbReference type="Rhea" id="RHEA-COMP:10208"/>
        <dbReference type="Rhea" id="RHEA-COMP:10311"/>
        <dbReference type="ChEBI" id="CHEBI:15377"/>
        <dbReference type="ChEBI" id="CHEBI:15378"/>
        <dbReference type="ChEBI" id="CHEBI:17790"/>
        <dbReference type="ChEBI" id="CHEBI:29973"/>
        <dbReference type="ChEBI" id="CHEBI:82795"/>
        <dbReference type="EC" id="3.1.1.61"/>
    </reaction>
</comment>
<dbReference type="GO" id="GO:0005737">
    <property type="term" value="C:cytoplasm"/>
    <property type="evidence" value="ECO:0007669"/>
    <property type="project" value="InterPro"/>
</dbReference>
<accession>A0A3L7JBY1</accession>